<keyword evidence="1" id="KW-0175">Coiled coil</keyword>
<protein>
    <recommendedName>
        <fullName evidence="3">SWIM-type domain-containing protein</fullName>
    </recommendedName>
</protein>
<organism evidence="2">
    <name type="scientific">marine sediment metagenome</name>
    <dbReference type="NCBI Taxonomy" id="412755"/>
    <lineage>
        <taxon>unclassified sequences</taxon>
        <taxon>metagenomes</taxon>
        <taxon>ecological metagenomes</taxon>
    </lineage>
</organism>
<sequence length="442" mass="52796">MVKKSISSLIIDKFGLNLYQKSLKFLTNKINIIDIGEDPIKIRSIILDNEREFHLIIDEKNNEIFHDCPSFLIHSEREKKVCVHLIKLLLIVKNNIAQNILENLNSYGLTSEDIGSHKKSENFLLLANSCFDNNNCVEALSYLNKAIINQFESEEIIKTYLDTAIANNLFIEFFEFLKIGYENELEIYFSKFNSYIENGFIKFLNIISEYPFFDLLKIIESIDKIFEFKNNSFLVSQFDKLKRLVNSSNFNENYFSIYIVKRNFDEFVNLHSGFKEIFSQFQLESLKSKLIEYFYSEIDNFCVIEKLKLLKKQFQVINIPNEAFHDEYKRYKREIQELEKKVHLKKFAFLKLLMEKYNIKRTKGEFRKKRNTYIVKHDEDNLENPVYNYIISRIGFFGVNEQTIKSSEIGINYFIMKELFLDDISSFQDVFYYRQQFWGEME</sequence>
<feature type="non-terminal residue" evidence="2">
    <location>
        <position position="442"/>
    </location>
</feature>
<reference evidence="2" key="1">
    <citation type="journal article" date="2014" name="Front. Microbiol.">
        <title>High frequency of phylogenetically diverse reductive dehalogenase-homologous genes in deep subseafloor sedimentary metagenomes.</title>
        <authorList>
            <person name="Kawai M."/>
            <person name="Futagami T."/>
            <person name="Toyoda A."/>
            <person name="Takaki Y."/>
            <person name="Nishi S."/>
            <person name="Hori S."/>
            <person name="Arai W."/>
            <person name="Tsubouchi T."/>
            <person name="Morono Y."/>
            <person name="Uchiyama I."/>
            <person name="Ito T."/>
            <person name="Fujiyama A."/>
            <person name="Inagaki F."/>
            <person name="Takami H."/>
        </authorList>
    </citation>
    <scope>NUCLEOTIDE SEQUENCE</scope>
    <source>
        <strain evidence="2">Expedition CK06-06</strain>
    </source>
</reference>
<name>X1HHW5_9ZZZZ</name>
<gene>
    <name evidence="2" type="ORF">S03H2_11939</name>
</gene>
<comment type="caution">
    <text evidence="2">The sequence shown here is derived from an EMBL/GenBank/DDBJ whole genome shotgun (WGS) entry which is preliminary data.</text>
</comment>
<evidence type="ECO:0000256" key="1">
    <source>
        <dbReference type="SAM" id="Coils"/>
    </source>
</evidence>
<dbReference type="AlphaFoldDB" id="X1HHW5"/>
<feature type="coiled-coil region" evidence="1">
    <location>
        <begin position="321"/>
        <end position="348"/>
    </location>
</feature>
<proteinExistence type="predicted"/>
<dbReference type="EMBL" id="BARU01006077">
    <property type="protein sequence ID" value="GAH44898.1"/>
    <property type="molecule type" value="Genomic_DNA"/>
</dbReference>
<accession>X1HHW5</accession>
<evidence type="ECO:0008006" key="3">
    <source>
        <dbReference type="Google" id="ProtNLM"/>
    </source>
</evidence>
<evidence type="ECO:0000313" key="2">
    <source>
        <dbReference type="EMBL" id="GAH44898.1"/>
    </source>
</evidence>